<evidence type="ECO:0000256" key="6">
    <source>
        <dbReference type="SAM" id="Phobius"/>
    </source>
</evidence>
<feature type="transmembrane region" description="Helical" evidence="6">
    <location>
        <begin position="255"/>
        <end position="275"/>
    </location>
</feature>
<name>A0A1L8DDT7_9DIPT</name>
<keyword evidence="3 6" id="KW-1133">Transmembrane helix</keyword>
<feature type="transmembrane region" description="Helical" evidence="6">
    <location>
        <begin position="120"/>
        <end position="138"/>
    </location>
</feature>
<dbReference type="InterPro" id="IPR005178">
    <property type="entry name" value="Ostalpha/TMEM184C"/>
</dbReference>
<feature type="compositionally biased region" description="Polar residues" evidence="5">
    <location>
        <begin position="474"/>
        <end position="489"/>
    </location>
</feature>
<dbReference type="SMART" id="SM01417">
    <property type="entry name" value="Solute_trans_a"/>
    <property type="match status" value="1"/>
</dbReference>
<feature type="transmembrane region" description="Helical" evidence="6">
    <location>
        <begin position="89"/>
        <end position="108"/>
    </location>
</feature>
<dbReference type="AlphaFoldDB" id="A0A1L8DDT7"/>
<proteinExistence type="predicted"/>
<keyword evidence="4 6" id="KW-0472">Membrane</keyword>
<feature type="transmembrane region" description="Helical" evidence="6">
    <location>
        <begin position="211"/>
        <end position="234"/>
    </location>
</feature>
<dbReference type="PANTHER" id="PTHR23423">
    <property type="entry name" value="ORGANIC SOLUTE TRANSPORTER-RELATED"/>
    <property type="match status" value="1"/>
</dbReference>
<sequence length="513" mass="57913">MCTEGCTGCFSRWRMWIRPLLIVCYTLFVIIVVPLLIVNSVKDGFTRKDQLILIGGLFVLTALPISFWHITQHMINFTKPILQKHIVRILWMVPIYALNALLGLLFPTHIIYMDSIRECYEAYVIYNFMMFLLNYLNLEMDLEANMRFKPSVKHIFPLCWMRPWEMGTEFIHNCKHGILQYTVVRPITTFVSVVCELSGVNGEGTFSMNVAYPYIMVVNNLSQFSAMYCLVLFYQANKVELQPMRPLPKFLCIKAVVFFSFFQGVIIDILVYFGFISNIFGSDVGDSYQDLSAKLQNFLICIEMFLAAIAHHYSFPHDPFHINIPHFNSDRNWMSAFSNMLDFSDVQQDVTEHLGVVGSSLSRRLRGRTAYQMTHGTTEHDYLISTGINPPEGGPSGAPYYQSGLRDVGAITSIESTTGAKQRYGAIDSTFAQPIAKQQKAPSPHRGAPINDNPFAENLHSSQTTSKSDTSSTNVGGITKSDSAASDWLSTPTEEFAGLDIKGIENDRIHLNG</sequence>
<evidence type="ECO:0000256" key="3">
    <source>
        <dbReference type="ARBA" id="ARBA00022989"/>
    </source>
</evidence>
<dbReference type="GO" id="GO:0016020">
    <property type="term" value="C:membrane"/>
    <property type="evidence" value="ECO:0007669"/>
    <property type="project" value="UniProtKB-SubCell"/>
</dbReference>
<evidence type="ECO:0000256" key="1">
    <source>
        <dbReference type="ARBA" id="ARBA00004141"/>
    </source>
</evidence>
<reference evidence="7" key="1">
    <citation type="submission" date="2016-12" db="EMBL/GenBank/DDBJ databases">
        <title>An insight into the sialome and mialome of the sand fly, Nyssomyia neivai.</title>
        <authorList>
            <person name="Sebastian V."/>
            <person name="Goulart T.M."/>
            <person name="Oliveira W."/>
            <person name="Calvo E."/>
            <person name="Oliveira L.F."/>
            <person name="Pinto M.C."/>
            <person name="Rosselino A.M."/>
            <person name="Ribeiro J.M."/>
        </authorList>
    </citation>
    <scope>NUCLEOTIDE SEQUENCE</scope>
</reference>
<organism evidence="7">
    <name type="scientific">Nyssomyia neivai</name>
    <dbReference type="NCBI Taxonomy" id="330878"/>
    <lineage>
        <taxon>Eukaryota</taxon>
        <taxon>Metazoa</taxon>
        <taxon>Ecdysozoa</taxon>
        <taxon>Arthropoda</taxon>
        <taxon>Hexapoda</taxon>
        <taxon>Insecta</taxon>
        <taxon>Pterygota</taxon>
        <taxon>Neoptera</taxon>
        <taxon>Endopterygota</taxon>
        <taxon>Diptera</taxon>
        <taxon>Nematocera</taxon>
        <taxon>Psychodoidea</taxon>
        <taxon>Psychodidae</taxon>
        <taxon>Nyssomyia</taxon>
    </lineage>
</organism>
<feature type="transmembrane region" description="Helical" evidence="6">
    <location>
        <begin position="20"/>
        <end position="39"/>
    </location>
</feature>
<protein>
    <submittedName>
        <fullName evidence="7">Putative organic solute transporter ostalpha</fullName>
    </submittedName>
</protein>
<keyword evidence="2 6" id="KW-0812">Transmembrane</keyword>
<accession>A0A1L8DDT7</accession>
<evidence type="ECO:0000313" key="7">
    <source>
        <dbReference type="EMBL" id="JAV04545.1"/>
    </source>
</evidence>
<evidence type="ECO:0000256" key="4">
    <source>
        <dbReference type="ARBA" id="ARBA00023136"/>
    </source>
</evidence>
<dbReference type="Pfam" id="PF03619">
    <property type="entry name" value="Solute_trans_a"/>
    <property type="match status" value="1"/>
</dbReference>
<comment type="subcellular location">
    <subcellularLocation>
        <location evidence="1">Membrane</location>
        <topology evidence="1">Multi-pass membrane protein</topology>
    </subcellularLocation>
</comment>
<feature type="transmembrane region" description="Helical" evidence="6">
    <location>
        <begin position="51"/>
        <end position="69"/>
    </location>
</feature>
<evidence type="ECO:0000256" key="2">
    <source>
        <dbReference type="ARBA" id="ARBA00022692"/>
    </source>
</evidence>
<feature type="compositionally biased region" description="Low complexity" evidence="5">
    <location>
        <begin position="461"/>
        <end position="473"/>
    </location>
</feature>
<feature type="region of interest" description="Disordered" evidence="5">
    <location>
        <begin position="435"/>
        <end position="489"/>
    </location>
</feature>
<evidence type="ECO:0000256" key="5">
    <source>
        <dbReference type="SAM" id="MobiDB-lite"/>
    </source>
</evidence>
<dbReference type="EMBL" id="GFDF01009539">
    <property type="protein sequence ID" value="JAV04545.1"/>
    <property type="molecule type" value="Transcribed_RNA"/>
</dbReference>